<accession>A0ABD5VWN0</accession>
<comment type="caution">
    <text evidence="1">The sequence shown here is derived from an EMBL/GenBank/DDBJ whole genome shotgun (WGS) entry which is preliminary data.</text>
</comment>
<protein>
    <submittedName>
        <fullName evidence="1">Uncharacterized protein</fullName>
    </submittedName>
</protein>
<proteinExistence type="predicted"/>
<evidence type="ECO:0000313" key="1">
    <source>
        <dbReference type="EMBL" id="MFC7057505.1"/>
    </source>
</evidence>
<dbReference type="RefSeq" id="WP_267163267.1">
    <property type="nucleotide sequence ID" value="NZ_CP112972.1"/>
</dbReference>
<organism evidence="1 2">
    <name type="scientific">Halovenus salina</name>
    <dbReference type="NCBI Taxonomy" id="1510225"/>
    <lineage>
        <taxon>Archaea</taxon>
        <taxon>Methanobacteriati</taxon>
        <taxon>Methanobacteriota</taxon>
        <taxon>Stenosarchaea group</taxon>
        <taxon>Halobacteria</taxon>
        <taxon>Halobacteriales</taxon>
        <taxon>Haloarculaceae</taxon>
        <taxon>Halovenus</taxon>
    </lineage>
</organism>
<sequence length="90" mass="10047">MDRISTLRNIEGALTRYEEDELSLPELEREVRGVLRTYATDFQPEAATYRASGNATVDGLVVVATSRQEARETISELVEEAGTFQVEPVE</sequence>
<evidence type="ECO:0000313" key="2">
    <source>
        <dbReference type="Proteomes" id="UP001596445"/>
    </source>
</evidence>
<keyword evidence="2" id="KW-1185">Reference proteome</keyword>
<dbReference type="InterPro" id="IPR057176">
    <property type="entry name" value="DUF7854"/>
</dbReference>
<dbReference type="Proteomes" id="UP001596445">
    <property type="component" value="Unassembled WGS sequence"/>
</dbReference>
<reference evidence="1 2" key="1">
    <citation type="journal article" date="2019" name="Int. J. Syst. Evol. Microbiol.">
        <title>The Global Catalogue of Microorganisms (GCM) 10K type strain sequencing project: providing services to taxonomists for standard genome sequencing and annotation.</title>
        <authorList>
            <consortium name="The Broad Institute Genomics Platform"/>
            <consortium name="The Broad Institute Genome Sequencing Center for Infectious Disease"/>
            <person name="Wu L."/>
            <person name="Ma J."/>
        </authorList>
    </citation>
    <scope>NUCLEOTIDE SEQUENCE [LARGE SCALE GENOMIC DNA]</scope>
    <source>
        <strain evidence="1 2">JCM 30072</strain>
    </source>
</reference>
<name>A0ABD5VWN0_9EURY</name>
<dbReference type="Pfam" id="PF25252">
    <property type="entry name" value="DUF7854"/>
    <property type="match status" value="1"/>
</dbReference>
<dbReference type="EMBL" id="JBHSZI010000001">
    <property type="protein sequence ID" value="MFC7057505.1"/>
    <property type="molecule type" value="Genomic_DNA"/>
</dbReference>
<dbReference type="AlphaFoldDB" id="A0ABD5VWN0"/>
<dbReference type="GeneID" id="76629377"/>
<gene>
    <name evidence="1" type="ORF">ACFQQG_04105</name>
</gene>